<evidence type="ECO:0000313" key="7">
    <source>
        <dbReference type="EMBL" id="KAG9443769.1"/>
    </source>
</evidence>
<feature type="domain" description="Glutaredoxin" evidence="6">
    <location>
        <begin position="79"/>
        <end position="142"/>
    </location>
</feature>
<evidence type="ECO:0000256" key="5">
    <source>
        <dbReference type="SAM" id="SignalP"/>
    </source>
</evidence>
<dbReference type="PANTHER" id="PTHR10168">
    <property type="entry name" value="GLUTAREDOXIN"/>
    <property type="match status" value="1"/>
</dbReference>
<evidence type="ECO:0000256" key="4">
    <source>
        <dbReference type="ARBA" id="ARBA00023284"/>
    </source>
</evidence>
<evidence type="ECO:0000313" key="8">
    <source>
        <dbReference type="Proteomes" id="UP000825729"/>
    </source>
</evidence>
<gene>
    <name evidence="7" type="ORF">H6P81_015109</name>
</gene>
<dbReference type="CDD" id="cd03419">
    <property type="entry name" value="GRX_GRXh_1_2_like"/>
    <property type="match status" value="1"/>
</dbReference>
<comment type="subcellular location">
    <subcellularLocation>
        <location evidence="1">Cytoplasm</location>
    </subcellularLocation>
</comment>
<protein>
    <recommendedName>
        <fullName evidence="6">Glutaredoxin domain-containing protein</fullName>
    </recommendedName>
</protein>
<dbReference type="AlphaFoldDB" id="A0AAV7E6E8"/>
<dbReference type="EMBL" id="JAINDJ010000006">
    <property type="protein sequence ID" value="KAG9443769.1"/>
    <property type="molecule type" value="Genomic_DNA"/>
</dbReference>
<dbReference type="Pfam" id="PF00462">
    <property type="entry name" value="Glutaredoxin"/>
    <property type="match status" value="1"/>
</dbReference>
<comment type="similarity">
    <text evidence="2">Belongs to the glutaredoxin family. CC-type subfamily.</text>
</comment>
<keyword evidence="4" id="KW-0676">Redox-active center</keyword>
<name>A0AAV7E6E8_ARIFI</name>
<dbReference type="Gene3D" id="3.40.30.10">
    <property type="entry name" value="Glutaredoxin"/>
    <property type="match status" value="1"/>
</dbReference>
<proteinExistence type="inferred from homology"/>
<dbReference type="SUPFAM" id="SSF52833">
    <property type="entry name" value="Thioredoxin-like"/>
    <property type="match status" value="1"/>
</dbReference>
<feature type="signal peptide" evidence="5">
    <location>
        <begin position="1"/>
        <end position="21"/>
    </location>
</feature>
<dbReference type="NCBIfam" id="TIGR02189">
    <property type="entry name" value="GlrX-like_plant"/>
    <property type="match status" value="1"/>
</dbReference>
<dbReference type="InterPro" id="IPR036249">
    <property type="entry name" value="Thioredoxin-like_sf"/>
</dbReference>
<sequence>MAGVFPSLLLFVKAGRWCLQASFILPQIEQVARVLKSGWMTQQAAKEDFQRPGAAVSRPSESELAKMDRILAMASQHPVLIFSLSSCCMCHAVKTLFFDLGANPTVHELDEDPSGREMEMVLIKLIGKRPAVPVVFIGGQLVGTTDRVMSLHLGGSLVPMLRQARAL</sequence>
<dbReference type="GO" id="GO:0005737">
    <property type="term" value="C:cytoplasm"/>
    <property type="evidence" value="ECO:0007669"/>
    <property type="project" value="UniProtKB-SubCell"/>
</dbReference>
<organism evidence="7 8">
    <name type="scientific">Aristolochia fimbriata</name>
    <name type="common">White veined hardy Dutchman's pipe vine</name>
    <dbReference type="NCBI Taxonomy" id="158543"/>
    <lineage>
        <taxon>Eukaryota</taxon>
        <taxon>Viridiplantae</taxon>
        <taxon>Streptophyta</taxon>
        <taxon>Embryophyta</taxon>
        <taxon>Tracheophyta</taxon>
        <taxon>Spermatophyta</taxon>
        <taxon>Magnoliopsida</taxon>
        <taxon>Magnoliidae</taxon>
        <taxon>Piperales</taxon>
        <taxon>Aristolochiaceae</taxon>
        <taxon>Aristolochia</taxon>
    </lineage>
</organism>
<dbReference type="InterPro" id="IPR002109">
    <property type="entry name" value="Glutaredoxin"/>
</dbReference>
<evidence type="ECO:0000256" key="3">
    <source>
        <dbReference type="ARBA" id="ARBA00022490"/>
    </source>
</evidence>
<accession>A0AAV7E6E8</accession>
<evidence type="ECO:0000256" key="1">
    <source>
        <dbReference type="ARBA" id="ARBA00004496"/>
    </source>
</evidence>
<feature type="chain" id="PRO_5043473666" description="Glutaredoxin domain-containing protein" evidence="5">
    <location>
        <begin position="22"/>
        <end position="167"/>
    </location>
</feature>
<dbReference type="Proteomes" id="UP000825729">
    <property type="component" value="Unassembled WGS sequence"/>
</dbReference>
<keyword evidence="5" id="KW-0732">Signal</keyword>
<keyword evidence="8" id="KW-1185">Reference proteome</keyword>
<dbReference type="InterPro" id="IPR011905">
    <property type="entry name" value="GlrX-like_pln_2"/>
</dbReference>
<keyword evidence="3" id="KW-0963">Cytoplasm</keyword>
<dbReference type="PROSITE" id="PS51354">
    <property type="entry name" value="GLUTAREDOXIN_2"/>
    <property type="match status" value="1"/>
</dbReference>
<comment type="caution">
    <text evidence="7">The sequence shown here is derived from an EMBL/GenBank/DDBJ whole genome shotgun (WGS) entry which is preliminary data.</text>
</comment>
<evidence type="ECO:0000259" key="6">
    <source>
        <dbReference type="Pfam" id="PF00462"/>
    </source>
</evidence>
<evidence type="ECO:0000256" key="2">
    <source>
        <dbReference type="ARBA" id="ARBA00007568"/>
    </source>
</evidence>
<reference evidence="7 8" key="1">
    <citation type="submission" date="2021-07" db="EMBL/GenBank/DDBJ databases">
        <title>The Aristolochia fimbriata genome: insights into angiosperm evolution, floral development and chemical biosynthesis.</title>
        <authorList>
            <person name="Jiao Y."/>
        </authorList>
    </citation>
    <scope>NUCLEOTIDE SEQUENCE [LARGE SCALE GENOMIC DNA]</scope>
    <source>
        <strain evidence="7">IBCAS-2021</strain>
        <tissue evidence="7">Leaf</tissue>
    </source>
</reference>